<dbReference type="InParanoid" id="Q22AN0"/>
<sequence>MNNNYFDSFSKEANSVVSLSPQLRHVNQDKIEFQKPLTLNKMVSDHIQINKSTQQRGTQNNYQKLMYAKSLNYDPTGQSFSMNENSEIEQGIDFEQKERANRSVILQDLNNSSFQNENDAFSSFHQHSKQEYRRKNGNYAHNKISGQVSNQLSLMSQTKKRSNLKVLLNQNAGLSTNSLSKDNSKSRARKISFAGQMQNNQDEKKSVFQFPPQMPFQSSKPNKVIYLKQNSESLDRTQTASTRPQTTQLGMRQQYFRFGDSKGFLQSPQNNSVEVIMHPNEFSTSFISDKNDFSLNRPSTNNASVRSRFQRKGLRPSAQASQFNSTQSKKHNEIRNQYDLDNTFLSVFHQTQFSNGESSNVTSKYLHQKRADRKSVTSNNSKRGSIGQNYEISINLQNNSPQTASTNNQSILKKRFGRKAFKCEAILDEINCQNQEIQMKIDQIIKDIDEDNFKNTFPHLKELISKAVDINDLKLFCTISEFMADLALEMQDIKSAVFLYDQFRNLSTYTKNYSKKAKSLLQLAKCARQINFYQEAIIILKKALQYAWYSKENDIELEIYDEFGRNYYFQGNIMKAQYYHERFMNCEYEDDQSPTKQFSEENLNTFFKTLQFTFTDVTSLLLAYLKIPILTIEEMPQYGNINQTNYIQGKTPRINVNDCNQLYFDNCDPKELLQKLIIGDEFYIQIQSPKFAVKIDEMELSKLAKKRIDKMMFRQTKAIYEIKKLGKIDLASKLRDFTNPFKYRVPLEKKIDYLKKQKIDVDIDSKLEKVRQSRTQRNEDNIRNRVYNNSLYKNPKNVSQNSNRKPITNNYKNMYKTFIIDYLDKKNDLSLQDIF</sequence>
<proteinExistence type="predicted"/>
<name>Q22AN0_TETTS</name>
<dbReference type="Gene3D" id="1.25.40.10">
    <property type="entry name" value="Tetratricopeptide repeat domain"/>
    <property type="match status" value="1"/>
</dbReference>
<keyword evidence="3" id="KW-1185">Reference proteome</keyword>
<evidence type="ECO:0000313" key="3">
    <source>
        <dbReference type="Proteomes" id="UP000009168"/>
    </source>
</evidence>
<dbReference type="GeneID" id="7846423"/>
<dbReference type="eggNOG" id="ENOG502SV2K">
    <property type="taxonomic scope" value="Eukaryota"/>
</dbReference>
<evidence type="ECO:0000256" key="1">
    <source>
        <dbReference type="SAM" id="MobiDB-lite"/>
    </source>
</evidence>
<protein>
    <recommendedName>
        <fullName evidence="4">Tetratricopeptide repeat protein</fullName>
    </recommendedName>
</protein>
<evidence type="ECO:0008006" key="4">
    <source>
        <dbReference type="Google" id="ProtNLM"/>
    </source>
</evidence>
<dbReference type="AlphaFoldDB" id="Q22AN0"/>
<dbReference type="HOGENOM" id="CLU_340261_0_0_1"/>
<feature type="region of interest" description="Disordered" evidence="1">
    <location>
        <begin position="355"/>
        <end position="384"/>
    </location>
</feature>
<dbReference type="EMBL" id="GG662520">
    <property type="protein sequence ID" value="EAR82364.1"/>
    <property type="molecule type" value="Genomic_DNA"/>
</dbReference>
<dbReference type="OrthoDB" id="286239at2759"/>
<dbReference type="SUPFAM" id="SSF48452">
    <property type="entry name" value="TPR-like"/>
    <property type="match status" value="1"/>
</dbReference>
<accession>Q22AN0</accession>
<feature type="region of interest" description="Disordered" evidence="1">
    <location>
        <begin position="297"/>
        <end position="331"/>
    </location>
</feature>
<organism evidence="2 3">
    <name type="scientific">Tetrahymena thermophila (strain SB210)</name>
    <dbReference type="NCBI Taxonomy" id="312017"/>
    <lineage>
        <taxon>Eukaryota</taxon>
        <taxon>Sar</taxon>
        <taxon>Alveolata</taxon>
        <taxon>Ciliophora</taxon>
        <taxon>Intramacronucleata</taxon>
        <taxon>Oligohymenophorea</taxon>
        <taxon>Hymenostomatida</taxon>
        <taxon>Tetrahymenina</taxon>
        <taxon>Tetrahymenidae</taxon>
        <taxon>Tetrahymena</taxon>
    </lineage>
</organism>
<feature type="compositionally biased region" description="Polar residues" evidence="1">
    <location>
        <begin position="318"/>
        <end position="327"/>
    </location>
</feature>
<gene>
    <name evidence="2" type="ORF">TTHERM_01179950</name>
</gene>
<feature type="compositionally biased region" description="Polar residues" evidence="1">
    <location>
        <begin position="297"/>
        <end position="307"/>
    </location>
</feature>
<dbReference type="Proteomes" id="UP000009168">
    <property type="component" value="Unassembled WGS sequence"/>
</dbReference>
<reference evidence="3" key="1">
    <citation type="journal article" date="2006" name="PLoS Biol.">
        <title>Macronuclear genome sequence of the ciliate Tetrahymena thermophila, a model eukaryote.</title>
        <authorList>
            <person name="Eisen J.A."/>
            <person name="Coyne R.S."/>
            <person name="Wu M."/>
            <person name="Wu D."/>
            <person name="Thiagarajan M."/>
            <person name="Wortman J.R."/>
            <person name="Badger J.H."/>
            <person name="Ren Q."/>
            <person name="Amedeo P."/>
            <person name="Jones K.M."/>
            <person name="Tallon L.J."/>
            <person name="Delcher A.L."/>
            <person name="Salzberg S.L."/>
            <person name="Silva J.C."/>
            <person name="Haas B.J."/>
            <person name="Majoros W.H."/>
            <person name="Farzad M."/>
            <person name="Carlton J.M."/>
            <person name="Smith R.K. Jr."/>
            <person name="Garg J."/>
            <person name="Pearlman R.E."/>
            <person name="Karrer K.M."/>
            <person name="Sun L."/>
            <person name="Manning G."/>
            <person name="Elde N.C."/>
            <person name="Turkewitz A.P."/>
            <person name="Asai D.J."/>
            <person name="Wilkes D.E."/>
            <person name="Wang Y."/>
            <person name="Cai H."/>
            <person name="Collins K."/>
            <person name="Stewart B.A."/>
            <person name="Lee S.R."/>
            <person name="Wilamowska K."/>
            <person name="Weinberg Z."/>
            <person name="Ruzzo W.L."/>
            <person name="Wloga D."/>
            <person name="Gaertig J."/>
            <person name="Frankel J."/>
            <person name="Tsao C.-C."/>
            <person name="Gorovsky M.A."/>
            <person name="Keeling P.J."/>
            <person name="Waller R.F."/>
            <person name="Patron N.J."/>
            <person name="Cherry J.M."/>
            <person name="Stover N.A."/>
            <person name="Krieger C.J."/>
            <person name="del Toro C."/>
            <person name="Ryder H.F."/>
            <person name="Williamson S.C."/>
            <person name="Barbeau R.A."/>
            <person name="Hamilton E.P."/>
            <person name="Orias E."/>
        </authorList>
    </citation>
    <scope>NUCLEOTIDE SEQUENCE [LARGE SCALE GENOMIC DNA]</scope>
    <source>
        <strain evidence="3">SB210</strain>
    </source>
</reference>
<feature type="compositionally biased region" description="Polar residues" evidence="1">
    <location>
        <begin position="355"/>
        <end position="365"/>
    </location>
</feature>
<dbReference type="InterPro" id="IPR011990">
    <property type="entry name" value="TPR-like_helical_dom_sf"/>
</dbReference>
<dbReference type="RefSeq" id="XP_001030027.1">
    <property type="nucleotide sequence ID" value="XM_001030027.1"/>
</dbReference>
<evidence type="ECO:0000313" key="2">
    <source>
        <dbReference type="EMBL" id="EAR82364.1"/>
    </source>
</evidence>
<dbReference type="KEGG" id="tet:TTHERM_01179950"/>